<keyword evidence="6" id="KW-1185">Reference proteome</keyword>
<accession>R7YM14</accession>
<dbReference type="eggNOG" id="ENOG502S18W">
    <property type="taxonomic scope" value="Eukaryota"/>
</dbReference>
<evidence type="ECO:0000259" key="4">
    <source>
        <dbReference type="Pfam" id="PF23658"/>
    </source>
</evidence>
<gene>
    <name evidence="5" type="ORF">W97_02178</name>
</gene>
<dbReference type="Proteomes" id="UP000016924">
    <property type="component" value="Unassembled WGS sequence"/>
</dbReference>
<dbReference type="OMA" id="KAHDGHL"/>
<feature type="domain" description="Tail specific protease" evidence="3">
    <location>
        <begin position="434"/>
        <end position="496"/>
    </location>
</feature>
<dbReference type="HOGENOM" id="CLU_014251_1_1_1"/>
<dbReference type="GO" id="GO:0008236">
    <property type="term" value="F:serine-type peptidase activity"/>
    <property type="evidence" value="ECO:0007669"/>
    <property type="project" value="InterPro"/>
</dbReference>
<dbReference type="AlphaFoldDB" id="R7YM14"/>
<feature type="signal peptide" evidence="2">
    <location>
        <begin position="1"/>
        <end position="22"/>
    </location>
</feature>
<organism evidence="5 6">
    <name type="scientific">Coniosporium apollinis (strain CBS 100218)</name>
    <name type="common">Rock-inhabiting black yeast</name>
    <dbReference type="NCBI Taxonomy" id="1168221"/>
    <lineage>
        <taxon>Eukaryota</taxon>
        <taxon>Fungi</taxon>
        <taxon>Dikarya</taxon>
        <taxon>Ascomycota</taxon>
        <taxon>Pezizomycotina</taxon>
        <taxon>Dothideomycetes</taxon>
        <taxon>Dothideomycetes incertae sedis</taxon>
        <taxon>Coniosporium</taxon>
    </lineage>
</organism>
<dbReference type="Pfam" id="PF23658">
    <property type="entry name" value="PDZ_CPAF_rel"/>
    <property type="match status" value="1"/>
</dbReference>
<evidence type="ECO:0000259" key="3">
    <source>
        <dbReference type="Pfam" id="PF03572"/>
    </source>
</evidence>
<feature type="chain" id="PRO_5004449821" evidence="2">
    <location>
        <begin position="23"/>
        <end position="818"/>
    </location>
</feature>
<feature type="compositionally biased region" description="Basic and acidic residues" evidence="1">
    <location>
        <begin position="338"/>
        <end position="354"/>
    </location>
</feature>
<evidence type="ECO:0000256" key="1">
    <source>
        <dbReference type="SAM" id="MobiDB-lite"/>
    </source>
</evidence>
<keyword evidence="2" id="KW-0732">Signal</keyword>
<name>R7YM14_CONA1</name>
<dbReference type="STRING" id="1168221.R7YM14"/>
<protein>
    <submittedName>
        <fullName evidence="5">Uncharacterized protein</fullName>
    </submittedName>
</protein>
<reference evidence="6" key="1">
    <citation type="submission" date="2012-06" db="EMBL/GenBank/DDBJ databases">
        <title>The genome sequence of Coniosporium apollinis CBS 100218.</title>
        <authorList>
            <consortium name="The Broad Institute Genome Sequencing Platform"/>
            <person name="Cuomo C."/>
            <person name="Gorbushina A."/>
            <person name="Noack S."/>
            <person name="Walker B."/>
            <person name="Young S.K."/>
            <person name="Zeng Q."/>
            <person name="Gargeya S."/>
            <person name="Fitzgerald M."/>
            <person name="Haas B."/>
            <person name="Abouelleil A."/>
            <person name="Alvarado L."/>
            <person name="Arachchi H.M."/>
            <person name="Berlin A.M."/>
            <person name="Chapman S.B."/>
            <person name="Goldberg J."/>
            <person name="Griggs A."/>
            <person name="Gujja S."/>
            <person name="Hansen M."/>
            <person name="Howarth C."/>
            <person name="Imamovic A."/>
            <person name="Larimer J."/>
            <person name="McCowan C."/>
            <person name="Montmayeur A."/>
            <person name="Murphy C."/>
            <person name="Neiman D."/>
            <person name="Pearson M."/>
            <person name="Priest M."/>
            <person name="Roberts A."/>
            <person name="Saif S."/>
            <person name="Shea T."/>
            <person name="Sisk P."/>
            <person name="Sykes S."/>
            <person name="Wortman J."/>
            <person name="Nusbaum C."/>
            <person name="Birren B."/>
        </authorList>
    </citation>
    <scope>NUCLEOTIDE SEQUENCE [LARGE SCALE GENOMIC DNA]</scope>
    <source>
        <strain evidence="6">CBS 100218</strain>
    </source>
</reference>
<feature type="domain" description="CPAF-like PDZ" evidence="4">
    <location>
        <begin position="182"/>
        <end position="292"/>
    </location>
</feature>
<feature type="compositionally biased region" description="Polar residues" evidence="1">
    <location>
        <begin position="325"/>
        <end position="335"/>
    </location>
</feature>
<dbReference type="PANTHER" id="PTHR37049:SF4">
    <property type="entry name" value="RHODANESE DOMAIN-CONTAINING PROTEIN"/>
    <property type="match status" value="1"/>
</dbReference>
<dbReference type="InterPro" id="IPR056186">
    <property type="entry name" value="PDZ_CPAF-rel"/>
</dbReference>
<dbReference type="SUPFAM" id="SSF52096">
    <property type="entry name" value="ClpP/crotonase"/>
    <property type="match status" value="1"/>
</dbReference>
<dbReference type="OrthoDB" id="27214at2759"/>
<dbReference type="EMBL" id="JH767561">
    <property type="protein sequence ID" value="EON62952.1"/>
    <property type="molecule type" value="Genomic_DNA"/>
</dbReference>
<feature type="compositionally biased region" description="Basic and acidic residues" evidence="1">
    <location>
        <begin position="769"/>
        <end position="782"/>
    </location>
</feature>
<dbReference type="RefSeq" id="XP_007778269.1">
    <property type="nucleotide sequence ID" value="XM_007780079.1"/>
</dbReference>
<evidence type="ECO:0000313" key="6">
    <source>
        <dbReference type="Proteomes" id="UP000016924"/>
    </source>
</evidence>
<dbReference type="Gene3D" id="3.90.226.10">
    <property type="entry name" value="2-enoyl-CoA Hydratase, Chain A, domain 1"/>
    <property type="match status" value="1"/>
</dbReference>
<dbReference type="InterPro" id="IPR052766">
    <property type="entry name" value="S41A_metabolite_peptidase"/>
</dbReference>
<dbReference type="GO" id="GO:0006508">
    <property type="term" value="P:proteolysis"/>
    <property type="evidence" value="ECO:0007669"/>
    <property type="project" value="InterPro"/>
</dbReference>
<feature type="region of interest" description="Disordered" evidence="1">
    <location>
        <begin position="759"/>
        <end position="784"/>
    </location>
</feature>
<evidence type="ECO:0000313" key="5">
    <source>
        <dbReference type="EMBL" id="EON62952.1"/>
    </source>
</evidence>
<dbReference type="InterPro" id="IPR029045">
    <property type="entry name" value="ClpP/crotonase-like_dom_sf"/>
</dbReference>
<evidence type="ECO:0000256" key="2">
    <source>
        <dbReference type="SAM" id="SignalP"/>
    </source>
</evidence>
<proteinExistence type="predicted"/>
<feature type="region of interest" description="Disordered" evidence="1">
    <location>
        <begin position="316"/>
        <end position="361"/>
    </location>
</feature>
<dbReference type="PANTHER" id="PTHR37049">
    <property type="entry name" value="PEPTIDASE S41 FAMILY PROTEIN"/>
    <property type="match status" value="1"/>
</dbReference>
<dbReference type="InterPro" id="IPR005151">
    <property type="entry name" value="Tail-specific_protease"/>
</dbReference>
<dbReference type="GeneID" id="19899489"/>
<dbReference type="Pfam" id="PF03572">
    <property type="entry name" value="Peptidase_S41"/>
    <property type="match status" value="1"/>
</dbReference>
<sequence>MRYSAPLSCLAWLPILAVRAQSQEPTFSLQFPDPTPTRSLATITDAVTAVPAPTGTGEPCGLVAEAISRSRQRRVYVDAELAYNCLISVPFDQQNGLDTLEAITRMTQWQSTLALLKNPPSEGYDNPPVDILGELTGVRQRILDGQYQNEYSFEEDIANNIGRAYDGHLTWDGMAYTGAIRWTRDFDAALVSVSLDGAEPRIYALSDINSTTTTPSPVTSINGQDAIAVLQQEALQSAYHDPDTRWNSLFFLGPAESWGQFIRPRAYPGPTLELTFENGTTAAFTNRALVMDSSSWDGISDGSDFYRTFVQYSPSQSSQKREIQTMPNRTPSRLQLRNLDEPVGRRQAPHEKHTPGQNKESGWNLKLRQRDEPVLEQRDFDEPHTPLVRKIKTQTLPDEHQAGAPLGYPEAFVVHSAEDVYLAGYFIQTSIGRVAVLMVQTFNTDSDNDSQEFQSLLEDFIAEAKTQGAQKVIIDVRDNGGGKIFLGYETFKQFFPNIEPFGGNRYRAHSAVNLIGEQVSTLRLTQNTVDLYTSPFNYHSYLDADLADFTSWDDMYGPVSASLDAFTNTLRYNLSDPLLTASEDFGIGISLTGYLDRASVPSSPPFRAEDIMILSDGICASTCALFTEMMTREAGVRTFAIGGRPQLGPMQPVGGTKGSNVLYAEYLLIISDAMLRYFAASRSEVQRWADVLPFPFAINAADASVNFKDQIREGEETPLQFTNETADCRIWYSPAMVTNVTAVWEAVAEISWGGEGGGIDSGRCVPGSSRREQDAAAPRDENGGDAEGAAVGAFGRPVGGTVQLVVCTLVVLMAQCML</sequence>